<organism evidence="4 5">
    <name type="scientific">candidate division WS6 bacterium GW2011_GWF2_39_15</name>
    <dbReference type="NCBI Taxonomy" id="1619100"/>
    <lineage>
        <taxon>Bacteria</taxon>
        <taxon>Candidatus Dojkabacteria</taxon>
    </lineage>
</organism>
<dbReference type="SMART" id="SM00382">
    <property type="entry name" value="AAA"/>
    <property type="match status" value="2"/>
</dbReference>
<dbReference type="GO" id="GO:0016887">
    <property type="term" value="F:ATP hydrolysis activity"/>
    <property type="evidence" value="ECO:0007669"/>
    <property type="project" value="InterPro"/>
</dbReference>
<feature type="domain" description="ABC transporter" evidence="3">
    <location>
        <begin position="2"/>
        <end position="219"/>
    </location>
</feature>
<dbReference type="STRING" id="1619100.UT34_C0002G0339"/>
<dbReference type="GO" id="GO:0005524">
    <property type="term" value="F:ATP binding"/>
    <property type="evidence" value="ECO:0007669"/>
    <property type="project" value="UniProtKB-KW"/>
</dbReference>
<evidence type="ECO:0000256" key="2">
    <source>
        <dbReference type="ARBA" id="ARBA00022840"/>
    </source>
</evidence>
<dbReference type="SUPFAM" id="SSF52540">
    <property type="entry name" value="P-loop containing nucleoside triphosphate hydrolases"/>
    <property type="match status" value="2"/>
</dbReference>
<keyword evidence="2" id="KW-0067">ATP-binding</keyword>
<feature type="domain" description="ABC transporter" evidence="3">
    <location>
        <begin position="296"/>
        <end position="502"/>
    </location>
</feature>
<dbReference type="InterPro" id="IPR017871">
    <property type="entry name" value="ABC_transporter-like_CS"/>
</dbReference>
<dbReference type="Gene3D" id="3.40.50.300">
    <property type="entry name" value="P-loop containing nucleotide triphosphate hydrolases"/>
    <property type="match status" value="2"/>
</dbReference>
<dbReference type="InterPro" id="IPR051309">
    <property type="entry name" value="ABCF_ATPase"/>
</dbReference>
<keyword evidence="1" id="KW-0547">Nucleotide-binding</keyword>
<reference evidence="4 5" key="1">
    <citation type="journal article" date="2015" name="Nature">
        <title>rRNA introns, odd ribosomes, and small enigmatic genomes across a large radiation of phyla.</title>
        <authorList>
            <person name="Brown C.T."/>
            <person name="Hug L.A."/>
            <person name="Thomas B.C."/>
            <person name="Sharon I."/>
            <person name="Castelle C.J."/>
            <person name="Singh A."/>
            <person name="Wilkins M.J."/>
            <person name="Williams K.H."/>
            <person name="Banfield J.F."/>
        </authorList>
    </citation>
    <scope>NUCLEOTIDE SEQUENCE [LARGE SCALE GENOMIC DNA]</scope>
</reference>
<gene>
    <name evidence="4" type="ORF">UT34_C0002G0339</name>
</gene>
<dbReference type="EMBL" id="LBWK01000002">
    <property type="protein sequence ID" value="KKR05832.1"/>
    <property type="molecule type" value="Genomic_DNA"/>
</dbReference>
<dbReference type="PROSITE" id="PS50893">
    <property type="entry name" value="ABC_TRANSPORTER_2"/>
    <property type="match status" value="2"/>
</dbReference>
<dbReference type="PROSITE" id="PS00211">
    <property type="entry name" value="ABC_TRANSPORTER_1"/>
    <property type="match status" value="1"/>
</dbReference>
<dbReference type="PANTHER" id="PTHR42855:SF2">
    <property type="entry name" value="DRUG RESISTANCE ABC TRANSPORTER,ATP-BINDING PROTEIN"/>
    <property type="match status" value="1"/>
</dbReference>
<dbReference type="Pfam" id="PF00005">
    <property type="entry name" value="ABC_tran"/>
    <property type="match status" value="2"/>
</dbReference>
<evidence type="ECO:0000313" key="4">
    <source>
        <dbReference type="EMBL" id="KKR05832.1"/>
    </source>
</evidence>
<proteinExistence type="predicted"/>
<dbReference type="Proteomes" id="UP000034799">
    <property type="component" value="Unassembled WGS sequence"/>
</dbReference>
<dbReference type="InterPro" id="IPR027417">
    <property type="entry name" value="P-loop_NTPase"/>
</dbReference>
<dbReference type="PANTHER" id="PTHR42855">
    <property type="entry name" value="ABC TRANSPORTER ATP-BINDING SUBUNIT"/>
    <property type="match status" value="1"/>
</dbReference>
<dbReference type="AlphaFoldDB" id="A0A0G0QW20"/>
<dbReference type="InterPro" id="IPR003593">
    <property type="entry name" value="AAA+_ATPase"/>
</dbReference>
<sequence length="504" mass="57231">MVQIKDISYTIENRLILDHLNLVVNDGEKIGLVGVNGAGKSTLLRAITGNLELDSGHVQNNGTITYLEQEIKKNIEDNKFDVLSIEEYLVLEKGLDMQPWEISKYLHYMNMDDKVPQNVFGELSGGQKIKIELLAILSQKPDLLVLDEPTNFLDIPTAEWLMRFLSTYPNSVLVVSHDLRLMNRSIDRIWYLNEMTHKVESFNGNYEQFLTFKEKQNEWLVKALKNQEKKVKKMFETASVLAGRKSAKEKIKAAKLLARAKSANAEVKTKMTETGRKSKHMKIAFETGSSSGRNVLNVTGISKSFGSKAVLKNISFSLARSERMIIVGRNGIGKTTLLKILTGKTEQTEGIYKYGHNVDIGYYAQEYDGLDYNKSLIDNFLSDPKAKELGKKRIMQILGGFLFDDDRLDQKVATLSGGEKTRLSLAKLITHNCNTLLLDEPTTYLDPTSQKILLNALKDYTGTVVLVSHVPEFVKEFQPDKVLLLPEEKFTYYEDKYIHRVREE</sequence>
<name>A0A0G0QW20_9BACT</name>
<accession>A0A0G0QW20</accession>
<evidence type="ECO:0000256" key="1">
    <source>
        <dbReference type="ARBA" id="ARBA00022741"/>
    </source>
</evidence>
<comment type="caution">
    <text evidence="4">The sequence shown here is derived from an EMBL/GenBank/DDBJ whole genome shotgun (WGS) entry which is preliminary data.</text>
</comment>
<dbReference type="NCBIfam" id="NF000355">
    <property type="entry name" value="ribo_prot_ABC_F"/>
    <property type="match status" value="1"/>
</dbReference>
<dbReference type="CDD" id="cd03221">
    <property type="entry name" value="ABCF_EF-3"/>
    <property type="match status" value="2"/>
</dbReference>
<dbReference type="InterPro" id="IPR003439">
    <property type="entry name" value="ABC_transporter-like_ATP-bd"/>
</dbReference>
<evidence type="ECO:0000259" key="3">
    <source>
        <dbReference type="PROSITE" id="PS50893"/>
    </source>
</evidence>
<evidence type="ECO:0000313" key="5">
    <source>
        <dbReference type="Proteomes" id="UP000034799"/>
    </source>
</evidence>
<protein>
    <submittedName>
        <fullName evidence="4">ABC transporter related protein</fullName>
    </submittedName>
</protein>